<dbReference type="InterPro" id="IPR027417">
    <property type="entry name" value="P-loop_NTPase"/>
</dbReference>
<sequence>MEKEKQLPYGYQERDIHAIFKYLQEGCCRRLLYQLPTGGGKTVIFSEIARRYINTSGKKVVVLTHRKELCAQTSRTLSKLKIKTLIVDSSFSGMVTDMHKCVVAMVETLRNRMSEKKIGLGDVGLVIIDEAHHNSFRKLLKYFSKAHVIGVTATPYSSDSSESVESLIAAGYLAKPRNWQPDVELNILEVGPNGDFTVKTSDELYSSNAMLSLLLDSYQNYGKGKKTLIFNNGVATSLRVCQFLNEQGIEARHLDHKTPATEREEILHWFKKTKGAVLTSVSILTTGFDEPSIQCILINRATNSLTLYHQMVGRGSRRLPTKRTFTIIDLGNNTERFGKWEAALDWRQIFENLVAFQETIAQRTAGDSHLIPSEMRSKFGNSLEIAFDVIQAYDNAIESGLKPQTVIRDSIRQHAKICMENSETASQALALSEMLEKEIIWRIKQYAACIGKATKNYRDWLAEDYKRRLRELIARIGIRQAKLRKAS</sequence>
<dbReference type="InterPro" id="IPR001650">
    <property type="entry name" value="Helicase_C-like"/>
</dbReference>
<dbReference type="PROSITE" id="PS51192">
    <property type="entry name" value="HELICASE_ATP_BIND_1"/>
    <property type="match status" value="1"/>
</dbReference>
<dbReference type="PROSITE" id="PS51194">
    <property type="entry name" value="HELICASE_CTER"/>
    <property type="match status" value="1"/>
</dbReference>
<evidence type="ECO:0000313" key="3">
    <source>
        <dbReference type="EMBL" id="RRJ88962.1"/>
    </source>
</evidence>
<dbReference type="AlphaFoldDB" id="A0A3P3W1M6"/>
<evidence type="ECO:0000259" key="1">
    <source>
        <dbReference type="PROSITE" id="PS51192"/>
    </source>
</evidence>
<dbReference type="InterPro" id="IPR050742">
    <property type="entry name" value="Helicase_Restrict-Modif_Enz"/>
</dbReference>
<organism evidence="3 4">
    <name type="scientific">Flavobacterium macacae</name>
    <dbReference type="NCBI Taxonomy" id="2488993"/>
    <lineage>
        <taxon>Bacteria</taxon>
        <taxon>Pseudomonadati</taxon>
        <taxon>Bacteroidota</taxon>
        <taxon>Flavobacteriia</taxon>
        <taxon>Flavobacteriales</taxon>
        <taxon>Flavobacteriaceae</taxon>
        <taxon>Flavobacterium</taxon>
    </lineage>
</organism>
<protein>
    <submittedName>
        <fullName evidence="3">DEAD/DEAH box helicase</fullName>
    </submittedName>
</protein>
<keyword evidence="3" id="KW-0347">Helicase</keyword>
<gene>
    <name evidence="3" type="ORF">EG849_13935</name>
</gene>
<dbReference type="GO" id="GO:0005524">
    <property type="term" value="F:ATP binding"/>
    <property type="evidence" value="ECO:0007669"/>
    <property type="project" value="InterPro"/>
</dbReference>
<evidence type="ECO:0000259" key="2">
    <source>
        <dbReference type="PROSITE" id="PS51194"/>
    </source>
</evidence>
<dbReference type="Pfam" id="PF04851">
    <property type="entry name" value="ResIII"/>
    <property type="match status" value="1"/>
</dbReference>
<dbReference type="SUPFAM" id="SSF52540">
    <property type="entry name" value="P-loop containing nucleoside triphosphate hydrolases"/>
    <property type="match status" value="1"/>
</dbReference>
<dbReference type="SMART" id="SM00490">
    <property type="entry name" value="HELICc"/>
    <property type="match status" value="1"/>
</dbReference>
<dbReference type="Pfam" id="PF00271">
    <property type="entry name" value="Helicase_C"/>
    <property type="match status" value="1"/>
</dbReference>
<keyword evidence="3" id="KW-0378">Hydrolase</keyword>
<keyword evidence="4" id="KW-1185">Reference proteome</keyword>
<dbReference type="GO" id="GO:0005829">
    <property type="term" value="C:cytosol"/>
    <property type="evidence" value="ECO:0007669"/>
    <property type="project" value="TreeGrafter"/>
</dbReference>
<dbReference type="InterPro" id="IPR006935">
    <property type="entry name" value="Helicase/UvrB_N"/>
</dbReference>
<dbReference type="GO" id="GO:0004386">
    <property type="term" value="F:helicase activity"/>
    <property type="evidence" value="ECO:0007669"/>
    <property type="project" value="UniProtKB-KW"/>
</dbReference>
<dbReference type="Gene3D" id="3.40.50.300">
    <property type="entry name" value="P-loop containing nucleotide triphosphate hydrolases"/>
    <property type="match status" value="2"/>
</dbReference>
<accession>A0A3P3W1M6</accession>
<dbReference type="EMBL" id="RQVR01000021">
    <property type="protein sequence ID" value="RRJ88962.1"/>
    <property type="molecule type" value="Genomic_DNA"/>
</dbReference>
<keyword evidence="3" id="KW-0067">ATP-binding</keyword>
<reference evidence="3 4" key="1">
    <citation type="submission" date="2018-11" db="EMBL/GenBank/DDBJ databases">
        <title>Flavobacterium sp. nov., YIM 102600 draft genome.</title>
        <authorList>
            <person name="Li G."/>
            <person name="Jiang Y."/>
        </authorList>
    </citation>
    <scope>NUCLEOTIDE SEQUENCE [LARGE SCALE GENOMIC DNA]</scope>
    <source>
        <strain evidence="3 4">YIM 102600</strain>
    </source>
</reference>
<dbReference type="PANTHER" id="PTHR47396">
    <property type="entry name" value="TYPE I RESTRICTION ENZYME ECOKI R PROTEIN"/>
    <property type="match status" value="1"/>
</dbReference>
<dbReference type="RefSeq" id="WP_125013803.1">
    <property type="nucleotide sequence ID" value="NZ_RQVR01000021.1"/>
</dbReference>
<dbReference type="OrthoDB" id="9802848at2"/>
<feature type="domain" description="Helicase ATP-binding" evidence="1">
    <location>
        <begin position="22"/>
        <end position="173"/>
    </location>
</feature>
<dbReference type="Proteomes" id="UP000271937">
    <property type="component" value="Unassembled WGS sequence"/>
</dbReference>
<dbReference type="PANTHER" id="PTHR47396:SF1">
    <property type="entry name" value="ATP-DEPENDENT HELICASE IRC3-RELATED"/>
    <property type="match status" value="1"/>
</dbReference>
<dbReference type="GO" id="GO:0003677">
    <property type="term" value="F:DNA binding"/>
    <property type="evidence" value="ECO:0007669"/>
    <property type="project" value="InterPro"/>
</dbReference>
<proteinExistence type="predicted"/>
<feature type="domain" description="Helicase C-terminal" evidence="2">
    <location>
        <begin position="213"/>
        <end position="361"/>
    </location>
</feature>
<name>A0A3P3W1M6_9FLAO</name>
<dbReference type="SMART" id="SM00487">
    <property type="entry name" value="DEXDc"/>
    <property type="match status" value="1"/>
</dbReference>
<dbReference type="GO" id="GO:0016787">
    <property type="term" value="F:hydrolase activity"/>
    <property type="evidence" value="ECO:0007669"/>
    <property type="project" value="InterPro"/>
</dbReference>
<dbReference type="InterPro" id="IPR014001">
    <property type="entry name" value="Helicase_ATP-bd"/>
</dbReference>
<keyword evidence="3" id="KW-0547">Nucleotide-binding</keyword>
<comment type="caution">
    <text evidence="3">The sequence shown here is derived from an EMBL/GenBank/DDBJ whole genome shotgun (WGS) entry which is preliminary data.</text>
</comment>
<evidence type="ECO:0000313" key="4">
    <source>
        <dbReference type="Proteomes" id="UP000271937"/>
    </source>
</evidence>